<evidence type="ECO:0000256" key="2">
    <source>
        <dbReference type="ARBA" id="ARBA00022723"/>
    </source>
</evidence>
<dbReference type="Pfam" id="PF13359">
    <property type="entry name" value="DDE_Tnp_4"/>
    <property type="match status" value="1"/>
</dbReference>
<comment type="caution">
    <text evidence="4">The sequence shown here is derived from an EMBL/GenBank/DDBJ whole genome shotgun (WGS) entry which is preliminary data.</text>
</comment>
<reference evidence="4 5" key="1">
    <citation type="submission" date="2023-09" db="EMBL/GenBank/DDBJ databases">
        <authorList>
            <person name="Wang M."/>
        </authorList>
    </citation>
    <scope>NUCLEOTIDE SEQUENCE [LARGE SCALE GENOMIC DNA]</scope>
    <source>
        <strain evidence="4">GT-2023</strain>
        <tissue evidence="4">Liver</tissue>
    </source>
</reference>
<dbReference type="PANTHER" id="PTHR23080:SF133">
    <property type="entry name" value="SI:CH211-262I1.5-RELATED"/>
    <property type="match status" value="1"/>
</dbReference>
<dbReference type="PANTHER" id="PTHR23080">
    <property type="entry name" value="THAP DOMAIN PROTEIN"/>
    <property type="match status" value="1"/>
</dbReference>
<dbReference type="InterPro" id="IPR027806">
    <property type="entry name" value="HARBI1_dom"/>
</dbReference>
<evidence type="ECO:0000313" key="4">
    <source>
        <dbReference type="EMBL" id="KAL1249457.1"/>
    </source>
</evidence>
<evidence type="ECO:0000259" key="3">
    <source>
        <dbReference type="Pfam" id="PF13359"/>
    </source>
</evidence>
<comment type="cofactor">
    <cofactor evidence="1">
        <name>a divalent metal cation</name>
        <dbReference type="ChEBI" id="CHEBI:60240"/>
    </cofactor>
</comment>
<feature type="domain" description="DDE Tnp4" evidence="3">
    <location>
        <begin position="90"/>
        <end position="151"/>
    </location>
</feature>
<name>A0ABR3L9D6_9TELE</name>
<dbReference type="EMBL" id="JAYMGO010000023">
    <property type="protein sequence ID" value="KAL1249457.1"/>
    <property type="molecule type" value="Genomic_DNA"/>
</dbReference>
<evidence type="ECO:0000313" key="5">
    <source>
        <dbReference type="Proteomes" id="UP001558613"/>
    </source>
</evidence>
<keyword evidence="2" id="KW-0479">Metal-binding</keyword>
<sequence>MFYTGFKDYETLKALYLSLQPIAQSQGLLYADLAVRFNVSKATVSRICITWANYFYFMLGTPPVWPSREDVDKLMPPCFKKTFPKRRVVLDCTEIHIQTASSKVLNTVTYSHYKGTTTLKSLIGITPFGTVSFVSSLYTGCIFYKEITKESF</sequence>
<gene>
    <name evidence="4" type="ORF">QQF64_020462</name>
</gene>
<dbReference type="Proteomes" id="UP001558613">
    <property type="component" value="Unassembled WGS sequence"/>
</dbReference>
<organism evidence="4 5">
    <name type="scientific">Cirrhinus molitorella</name>
    <name type="common">mud carp</name>
    <dbReference type="NCBI Taxonomy" id="172907"/>
    <lineage>
        <taxon>Eukaryota</taxon>
        <taxon>Metazoa</taxon>
        <taxon>Chordata</taxon>
        <taxon>Craniata</taxon>
        <taxon>Vertebrata</taxon>
        <taxon>Euteleostomi</taxon>
        <taxon>Actinopterygii</taxon>
        <taxon>Neopterygii</taxon>
        <taxon>Teleostei</taxon>
        <taxon>Ostariophysi</taxon>
        <taxon>Cypriniformes</taxon>
        <taxon>Cyprinidae</taxon>
        <taxon>Labeoninae</taxon>
        <taxon>Labeonini</taxon>
        <taxon>Cirrhinus</taxon>
    </lineage>
</organism>
<evidence type="ECO:0000256" key="1">
    <source>
        <dbReference type="ARBA" id="ARBA00001968"/>
    </source>
</evidence>
<protein>
    <recommendedName>
        <fullName evidence="3">DDE Tnp4 domain-containing protein</fullName>
    </recommendedName>
</protein>
<accession>A0ABR3L9D6</accession>
<proteinExistence type="predicted"/>
<keyword evidence="5" id="KW-1185">Reference proteome</keyword>